<keyword evidence="4" id="KW-1185">Reference proteome</keyword>
<evidence type="ECO:0000313" key="4">
    <source>
        <dbReference type="Proteomes" id="UP000192343"/>
    </source>
</evidence>
<dbReference type="STRING" id="1963862.B4O97_08200"/>
<organism evidence="3 4">
    <name type="scientific">Marispirochaeta aestuarii</name>
    <dbReference type="NCBI Taxonomy" id="1963862"/>
    <lineage>
        <taxon>Bacteria</taxon>
        <taxon>Pseudomonadati</taxon>
        <taxon>Spirochaetota</taxon>
        <taxon>Spirochaetia</taxon>
        <taxon>Spirochaetales</taxon>
        <taxon>Spirochaetaceae</taxon>
        <taxon>Marispirochaeta</taxon>
    </lineage>
</organism>
<feature type="transmembrane region" description="Helical" evidence="1">
    <location>
        <begin position="12"/>
        <end position="31"/>
    </location>
</feature>
<evidence type="ECO:0000259" key="2">
    <source>
        <dbReference type="Pfam" id="PF01882"/>
    </source>
</evidence>
<dbReference type="RefSeq" id="WP_083049896.1">
    <property type="nucleotide sequence ID" value="NZ_MWQY01000008.1"/>
</dbReference>
<dbReference type="OrthoDB" id="140416at2"/>
<dbReference type="Proteomes" id="UP000192343">
    <property type="component" value="Unassembled WGS sequence"/>
</dbReference>
<keyword evidence="1" id="KW-0812">Transmembrane</keyword>
<feature type="domain" description="DUF58" evidence="2">
    <location>
        <begin position="206"/>
        <end position="313"/>
    </location>
</feature>
<comment type="caution">
    <text evidence="3">The sequence shown here is derived from an EMBL/GenBank/DDBJ whole genome shotgun (WGS) entry which is preliminary data.</text>
</comment>
<protein>
    <recommendedName>
        <fullName evidence="2">DUF58 domain-containing protein</fullName>
    </recommendedName>
</protein>
<evidence type="ECO:0000313" key="3">
    <source>
        <dbReference type="EMBL" id="ORC35617.1"/>
    </source>
</evidence>
<name>A0A1Y1RZN8_9SPIO</name>
<evidence type="ECO:0000256" key="1">
    <source>
        <dbReference type="SAM" id="Phobius"/>
    </source>
</evidence>
<accession>A0A1Y1RZN8</accession>
<dbReference type="PANTHER" id="PTHR34351:SF2">
    <property type="entry name" value="DUF58 DOMAIN-CONTAINING PROTEIN"/>
    <property type="match status" value="1"/>
</dbReference>
<dbReference type="Pfam" id="PF01882">
    <property type="entry name" value="DUF58"/>
    <property type="match status" value="1"/>
</dbReference>
<dbReference type="InterPro" id="IPR002881">
    <property type="entry name" value="DUF58"/>
</dbReference>
<reference evidence="3 4" key="1">
    <citation type="submission" date="2017-03" db="EMBL/GenBank/DDBJ databases">
        <title>Draft Genome sequence of Marispirochaeta sp. strain JC444.</title>
        <authorList>
            <person name="Shivani Y."/>
            <person name="Subhash Y."/>
            <person name="Sasikala C."/>
            <person name="Ramana C."/>
        </authorList>
    </citation>
    <scope>NUCLEOTIDE SEQUENCE [LARGE SCALE GENOMIC DNA]</scope>
    <source>
        <strain evidence="3 4">JC444</strain>
    </source>
</reference>
<sequence length="404" mass="44745">MSDQESTVYSSFFSMGFSLGLVCIVLFIALVQKNLNLALPAGGILIIGVGTRLWSRLSLYRLEVSVDLSTDRLFPGELLSLSVKLENRKLLPVFTGLELHSPALLADEKQLPLNGETRLLSFEKSRRIWHVTARKRGVAPLGEIRIASGDLLGLHRRIKTVTDSREIIVYPRRGEFQPLNIPFQEFFGINASKGPVEDPAWYAGTRDYSGNRPARNIHWKASARLGKLQEKLYEPTSHRKVLLVLDLSGFSLLEDTEEIEHLITSVGTLAYVLMETGASFGLVTNAALAGESEGVLPIGRGPEHLGRLLEILARIDYREVISILPLLKVLDHGDLGLVYCAAGKSQAIAENLSDILPRRRRILFIFSRLTEHPAMTPSSSTGLVEPAFWMGFPAYRAGEVVHAE</sequence>
<gene>
    <name evidence="3" type="ORF">B4O97_08200</name>
</gene>
<dbReference type="PANTHER" id="PTHR34351">
    <property type="entry name" value="SLR1927 PROTEIN-RELATED"/>
    <property type="match status" value="1"/>
</dbReference>
<keyword evidence="1" id="KW-0472">Membrane</keyword>
<dbReference type="AlphaFoldDB" id="A0A1Y1RZN8"/>
<proteinExistence type="predicted"/>
<dbReference type="EMBL" id="MWQY01000008">
    <property type="protein sequence ID" value="ORC35617.1"/>
    <property type="molecule type" value="Genomic_DNA"/>
</dbReference>
<keyword evidence="1" id="KW-1133">Transmembrane helix</keyword>